<sequence length="614" mass="62300">MHFNTAQSRSAWTEQEDELLRQAVAKFGDRAWATVANDVPGRSSKSCSDRWRNFLSPDIEHPRKSPFTEWEVAVVVQAQHRYGNNWKAISMLLPGRTNRAVKNLFVGNLKWGARLPEIKNRWLECNMSLEELLEIKPDHAGGPVKIRNGSTIPAASGSPSSIRAASTSSAGSAWASDITDQPLSGSPASAGTHHGGDRRKRGDGTDMHMGMAAGQSPPLSKRRRGVPSPVMPPHHHHLQHGAASYSPTVVPHPGALGPGASGSPMLGMPGLAAGDMAGLVGSMGPPAHSHHGAHGLGNNAGMLLQGHALHVMDEGSSALAAGAYGRTPGAASLARSMAGAGIPGLPHTPSHHPSGMPLPPRSASATGSGLAAFPGPEGCQAPPAGWTWGPVSAGHSLPGSGPPSTGGGMPPQPHLHVICHQLQQENIKLMQRVHTLQNRLNSSGEQLPTPAELGICLPGDQQAAETPAAPAPTPAGGCGVACVPTPALAGGSLASDPAPGQAAAQQAMMQLSPVNAVGVNSSYPADNDLPRLPPVATRVGGSAGGAGHGGWATGGLDSRGSGLAGLGSGGLGLGSGSSGLGGLKVELQVSPDGSFTPGQLLEGCMVDALISDDL</sequence>
<evidence type="ECO:0000259" key="2">
    <source>
        <dbReference type="PROSITE" id="PS50090"/>
    </source>
</evidence>
<dbReference type="Gene3D" id="1.10.10.60">
    <property type="entry name" value="Homeodomain-like"/>
    <property type="match status" value="2"/>
</dbReference>
<dbReference type="PROSITE" id="PS51294">
    <property type="entry name" value="HTH_MYB"/>
    <property type="match status" value="2"/>
</dbReference>
<feature type="domain" description="Myb-like" evidence="2">
    <location>
        <begin position="4"/>
        <end position="55"/>
    </location>
</feature>
<dbReference type="CDD" id="cd00167">
    <property type="entry name" value="SANT"/>
    <property type="match status" value="2"/>
</dbReference>
<dbReference type="InterPro" id="IPR050560">
    <property type="entry name" value="MYB_TF"/>
</dbReference>
<proteinExistence type="predicted"/>
<reference evidence="4 5" key="1">
    <citation type="submission" date="2023-05" db="EMBL/GenBank/DDBJ databases">
        <title>A 100% complete, gapless, phased diploid assembly of the Scenedesmus obliquus UTEX 3031 genome.</title>
        <authorList>
            <person name="Biondi T.C."/>
            <person name="Hanschen E.R."/>
            <person name="Kwon T."/>
            <person name="Eng W."/>
            <person name="Kruse C.P.S."/>
            <person name="Koehler S.I."/>
            <person name="Kunde Y."/>
            <person name="Gleasner C.D."/>
            <person name="You Mak K.T."/>
            <person name="Polle J."/>
            <person name="Hovde B.T."/>
            <person name="Starkenburg S.R."/>
        </authorList>
    </citation>
    <scope>NUCLEOTIDE SEQUENCE [LARGE SCALE GENOMIC DNA]</scope>
    <source>
        <strain evidence="4 5">DOE0152z</strain>
    </source>
</reference>
<feature type="domain" description="HTH myb-type" evidence="3">
    <location>
        <begin position="63"/>
        <end position="113"/>
    </location>
</feature>
<dbReference type="InterPro" id="IPR001005">
    <property type="entry name" value="SANT/Myb"/>
</dbReference>
<dbReference type="EMBL" id="CP126215">
    <property type="protein sequence ID" value="WIA17517.1"/>
    <property type="molecule type" value="Genomic_DNA"/>
</dbReference>
<dbReference type="PANTHER" id="PTHR45614">
    <property type="entry name" value="MYB PROTEIN-RELATED"/>
    <property type="match status" value="1"/>
</dbReference>
<evidence type="ECO:0000313" key="5">
    <source>
        <dbReference type="Proteomes" id="UP001244341"/>
    </source>
</evidence>
<feature type="compositionally biased region" description="Low complexity" evidence="1">
    <location>
        <begin position="150"/>
        <end position="176"/>
    </location>
</feature>
<protein>
    <submittedName>
        <fullName evidence="4">Uncharacterized protein</fullName>
    </submittedName>
</protein>
<feature type="domain" description="HTH myb-type" evidence="3">
    <location>
        <begin position="9"/>
        <end position="59"/>
    </location>
</feature>
<dbReference type="SUPFAM" id="SSF46689">
    <property type="entry name" value="Homeodomain-like"/>
    <property type="match status" value="1"/>
</dbReference>
<gene>
    <name evidence="4" type="ORF">OEZ85_014351</name>
</gene>
<dbReference type="PANTHER" id="PTHR45614:SF25">
    <property type="entry name" value="MYB PROTEIN"/>
    <property type="match status" value="1"/>
</dbReference>
<feature type="compositionally biased region" description="Polar residues" evidence="1">
    <location>
        <begin position="178"/>
        <end position="189"/>
    </location>
</feature>
<name>A0ABY8U8C7_TETOB</name>
<dbReference type="Proteomes" id="UP001244341">
    <property type="component" value="Chromosome 8b"/>
</dbReference>
<keyword evidence="5" id="KW-1185">Reference proteome</keyword>
<dbReference type="InterPro" id="IPR009057">
    <property type="entry name" value="Homeodomain-like_sf"/>
</dbReference>
<dbReference type="SMART" id="SM00717">
    <property type="entry name" value="SANT"/>
    <property type="match status" value="2"/>
</dbReference>
<dbReference type="PROSITE" id="PS50090">
    <property type="entry name" value="MYB_LIKE"/>
    <property type="match status" value="1"/>
</dbReference>
<feature type="region of interest" description="Disordered" evidence="1">
    <location>
        <begin position="346"/>
        <end position="368"/>
    </location>
</feature>
<dbReference type="Pfam" id="PF00249">
    <property type="entry name" value="Myb_DNA-binding"/>
    <property type="match status" value="2"/>
</dbReference>
<evidence type="ECO:0000313" key="4">
    <source>
        <dbReference type="EMBL" id="WIA17517.1"/>
    </source>
</evidence>
<evidence type="ECO:0000259" key="3">
    <source>
        <dbReference type="PROSITE" id="PS51294"/>
    </source>
</evidence>
<organism evidence="4 5">
    <name type="scientific">Tetradesmus obliquus</name>
    <name type="common">Green alga</name>
    <name type="synonym">Acutodesmus obliquus</name>
    <dbReference type="NCBI Taxonomy" id="3088"/>
    <lineage>
        <taxon>Eukaryota</taxon>
        <taxon>Viridiplantae</taxon>
        <taxon>Chlorophyta</taxon>
        <taxon>core chlorophytes</taxon>
        <taxon>Chlorophyceae</taxon>
        <taxon>CS clade</taxon>
        <taxon>Sphaeropleales</taxon>
        <taxon>Scenedesmaceae</taxon>
        <taxon>Tetradesmus</taxon>
    </lineage>
</organism>
<feature type="region of interest" description="Disordered" evidence="1">
    <location>
        <begin position="139"/>
        <end position="241"/>
    </location>
</feature>
<accession>A0ABY8U8C7</accession>
<evidence type="ECO:0000256" key="1">
    <source>
        <dbReference type="SAM" id="MobiDB-lite"/>
    </source>
</evidence>
<dbReference type="InterPro" id="IPR017930">
    <property type="entry name" value="Myb_dom"/>
</dbReference>